<dbReference type="InterPro" id="IPR027417">
    <property type="entry name" value="P-loop_NTPase"/>
</dbReference>
<accession>A0AAJ7BRY2</accession>
<dbReference type="AlphaFoldDB" id="A0AAJ7BRY2"/>
<proteinExistence type="inferred from homology"/>
<keyword evidence="2" id="KW-0547">Nucleotide-binding</keyword>
<sequence length="235" mass="27114">MFIVGLTGGIATGKSSVAAVFREHGIPVIDADTIAREVVEPGKPAWHKIQKEFGPKVFHENGQLNRAKLGDMIFDDIEKRRKLNAITHPEIYRIMCWQAFKYFLLGHPFIVMDLPLLFETGHMLNYLYKIIVVTCEEDLQLQRLMERSRFTEAKAKLRIEAQMSLEKKCDMAHFVIENSGSEKDAKEQTIRVINVLRCSKHHWKLRFIVGICCTVLLAGTYWIKNRPFKFLPKPA</sequence>
<dbReference type="Pfam" id="PF01121">
    <property type="entry name" value="CoaE"/>
    <property type="match status" value="1"/>
</dbReference>
<dbReference type="FunFam" id="3.40.50.300:FF:000485">
    <property type="entry name" value="Dephospho-CoA kinase CAB5"/>
    <property type="match status" value="1"/>
</dbReference>
<dbReference type="HAMAP" id="MF_00376">
    <property type="entry name" value="Dephospho_CoA_kinase"/>
    <property type="match status" value="1"/>
</dbReference>
<dbReference type="PANTHER" id="PTHR10695">
    <property type="entry name" value="DEPHOSPHO-COA KINASE-RELATED"/>
    <property type="match status" value="1"/>
</dbReference>
<dbReference type="SUPFAM" id="SSF52540">
    <property type="entry name" value="P-loop containing nucleoside triphosphate hydrolases"/>
    <property type="match status" value="1"/>
</dbReference>
<evidence type="ECO:0000256" key="1">
    <source>
        <dbReference type="ARBA" id="ARBA00009018"/>
    </source>
</evidence>
<dbReference type="Gene3D" id="3.40.50.300">
    <property type="entry name" value="P-loop containing nucleotide triphosphate hydrolases"/>
    <property type="match status" value="1"/>
</dbReference>
<evidence type="ECO:0000256" key="2">
    <source>
        <dbReference type="ARBA" id="ARBA00022741"/>
    </source>
</evidence>
<dbReference type="PANTHER" id="PTHR10695:SF46">
    <property type="entry name" value="BIFUNCTIONAL COENZYME A SYNTHASE-RELATED"/>
    <property type="match status" value="1"/>
</dbReference>
<keyword evidence="3" id="KW-0067">ATP-binding</keyword>
<dbReference type="Proteomes" id="UP000694920">
    <property type="component" value="Unplaced"/>
</dbReference>
<dbReference type="GO" id="GO:0005524">
    <property type="term" value="F:ATP binding"/>
    <property type="evidence" value="ECO:0007669"/>
    <property type="project" value="UniProtKB-KW"/>
</dbReference>
<dbReference type="InterPro" id="IPR001977">
    <property type="entry name" value="Depp_CoAkinase"/>
</dbReference>
<evidence type="ECO:0000256" key="3">
    <source>
        <dbReference type="ARBA" id="ARBA00022840"/>
    </source>
</evidence>
<keyword evidence="5" id="KW-1185">Reference proteome</keyword>
<organism evidence="5 6">
    <name type="scientific">Cephus cinctus</name>
    <name type="common">Wheat stem sawfly</name>
    <dbReference type="NCBI Taxonomy" id="211228"/>
    <lineage>
        <taxon>Eukaryota</taxon>
        <taxon>Metazoa</taxon>
        <taxon>Ecdysozoa</taxon>
        <taxon>Arthropoda</taxon>
        <taxon>Hexapoda</taxon>
        <taxon>Insecta</taxon>
        <taxon>Pterygota</taxon>
        <taxon>Neoptera</taxon>
        <taxon>Endopterygota</taxon>
        <taxon>Hymenoptera</taxon>
        <taxon>Cephoidea</taxon>
        <taxon>Cephidae</taxon>
        <taxon>Cephus</taxon>
    </lineage>
</organism>
<dbReference type="GO" id="GO:0004140">
    <property type="term" value="F:dephospho-CoA kinase activity"/>
    <property type="evidence" value="ECO:0007669"/>
    <property type="project" value="InterPro"/>
</dbReference>
<dbReference type="GO" id="GO:0015937">
    <property type="term" value="P:coenzyme A biosynthetic process"/>
    <property type="evidence" value="ECO:0007669"/>
    <property type="project" value="InterPro"/>
</dbReference>
<evidence type="ECO:0000313" key="6">
    <source>
        <dbReference type="RefSeq" id="XP_015592313.1"/>
    </source>
</evidence>
<dbReference type="RefSeq" id="XP_015592313.1">
    <property type="nucleotide sequence ID" value="XM_015736827.2"/>
</dbReference>
<protein>
    <recommendedName>
        <fullName evidence="4">Dephospho-CoA kinase domain-containing protein</fullName>
    </recommendedName>
</protein>
<evidence type="ECO:0000256" key="4">
    <source>
        <dbReference type="ARBA" id="ARBA00044157"/>
    </source>
</evidence>
<reference evidence="6" key="1">
    <citation type="submission" date="2025-08" db="UniProtKB">
        <authorList>
            <consortium name="RefSeq"/>
        </authorList>
    </citation>
    <scope>IDENTIFICATION</scope>
</reference>
<dbReference type="KEGG" id="ccin:107266390"/>
<dbReference type="GeneID" id="107266390"/>
<dbReference type="PROSITE" id="PS51219">
    <property type="entry name" value="DPCK"/>
    <property type="match status" value="1"/>
</dbReference>
<gene>
    <name evidence="6" type="primary">LOC107266390</name>
</gene>
<dbReference type="NCBIfam" id="TIGR00152">
    <property type="entry name" value="dephospho-CoA kinase"/>
    <property type="match status" value="1"/>
</dbReference>
<evidence type="ECO:0000313" key="5">
    <source>
        <dbReference type="Proteomes" id="UP000694920"/>
    </source>
</evidence>
<name>A0AAJ7BRY2_CEPCN</name>
<comment type="similarity">
    <text evidence="1">Belongs to the CoaE family.</text>
</comment>
<dbReference type="CDD" id="cd02022">
    <property type="entry name" value="DPCK"/>
    <property type="match status" value="1"/>
</dbReference>
<dbReference type="CTD" id="40846"/>
<dbReference type="GO" id="GO:0005737">
    <property type="term" value="C:cytoplasm"/>
    <property type="evidence" value="ECO:0007669"/>
    <property type="project" value="UniProtKB-ARBA"/>
</dbReference>